<feature type="transmembrane region" description="Helical" evidence="1">
    <location>
        <begin position="133"/>
        <end position="153"/>
    </location>
</feature>
<dbReference type="SUPFAM" id="SSF55073">
    <property type="entry name" value="Nucleotide cyclase"/>
    <property type="match status" value="1"/>
</dbReference>
<evidence type="ECO:0000259" key="2">
    <source>
        <dbReference type="PROSITE" id="PS50125"/>
    </source>
</evidence>
<dbReference type="InterPro" id="IPR050697">
    <property type="entry name" value="Adenylyl/Guanylyl_Cyclase_3/4"/>
</dbReference>
<evidence type="ECO:0000256" key="1">
    <source>
        <dbReference type="SAM" id="Phobius"/>
    </source>
</evidence>
<dbReference type="OrthoDB" id="9806704at2"/>
<dbReference type="GO" id="GO:0004016">
    <property type="term" value="F:adenylate cyclase activity"/>
    <property type="evidence" value="ECO:0007669"/>
    <property type="project" value="UniProtKB-ARBA"/>
</dbReference>
<sequence>MQLIDRFSSYVAWPVSRKIVLLGMLGVAVTPLAGVVNAVAHAFAEHSVMRVGMISGYIAIWTVFQVLSTLPAIAEARAGREGRRAAYLFVVVQSIFMVGLLQLFGIMSSPMVAVFPALVILWTLCLDERLGFCGMAVMSGLIVVVGVLEAYGVLPHAPLLRDRTLDSQSSGVWFGTVLFHILLLLSVCLSLCVLFLASRRLQDQRLREAGAAITEANRLIRRYVPAQLADQILAGAYEEASKPRRRRLSIVFIDIEGYTAASEALSGEVLDCVLNRYLEEMMAIADRHGATVNQIIGDGLLVFFGAPNVTNDRDHALRAVRMSLEMQQRAQQLAALWQEHGWSRPFRLRIGINTGEASVGDFGPPGRKLYSCIGLQTNLAERIQSACEPGHVLMHESTWTLVHRFFACRPRGRAVFKGVTEPVPVFEAICEREPAIADPCAPVPVTLPSAGI</sequence>
<feature type="transmembrane region" description="Helical" evidence="1">
    <location>
        <begin position="54"/>
        <end position="73"/>
    </location>
</feature>
<dbReference type="RefSeq" id="WP_133879463.1">
    <property type="nucleotide sequence ID" value="NZ_MWIN01000023.1"/>
</dbReference>
<dbReference type="Proteomes" id="UP000295341">
    <property type="component" value="Unassembled WGS sequence"/>
</dbReference>
<feature type="transmembrane region" description="Helical" evidence="1">
    <location>
        <begin position="85"/>
        <end position="104"/>
    </location>
</feature>
<gene>
    <name evidence="3" type="ORF">DFR24_0180</name>
</gene>
<keyword evidence="4" id="KW-1185">Reference proteome</keyword>
<accession>A0A4R7P9Y9</accession>
<proteinExistence type="predicted"/>
<feature type="transmembrane region" description="Helical" evidence="1">
    <location>
        <begin position="110"/>
        <end position="126"/>
    </location>
</feature>
<dbReference type="AlphaFoldDB" id="A0A4R7P9Y9"/>
<reference evidence="3 4" key="1">
    <citation type="submission" date="2019-03" db="EMBL/GenBank/DDBJ databases">
        <title>Genomic Encyclopedia of Type Strains, Phase IV (KMG-IV): sequencing the most valuable type-strain genomes for metagenomic binning, comparative biology and taxonomic classification.</title>
        <authorList>
            <person name="Goeker M."/>
        </authorList>
    </citation>
    <scope>NUCLEOTIDE SEQUENCE [LARGE SCALE GENOMIC DNA]</scope>
    <source>
        <strain evidence="3 4">DSM 26377</strain>
    </source>
</reference>
<name>A0A4R7P9Y9_9GAMM</name>
<keyword evidence="1" id="KW-0812">Transmembrane</keyword>
<organism evidence="3 4">
    <name type="scientific">Panacagrimonas perspica</name>
    <dbReference type="NCBI Taxonomy" id="381431"/>
    <lineage>
        <taxon>Bacteria</taxon>
        <taxon>Pseudomonadati</taxon>
        <taxon>Pseudomonadota</taxon>
        <taxon>Gammaproteobacteria</taxon>
        <taxon>Nevskiales</taxon>
        <taxon>Nevskiaceae</taxon>
        <taxon>Panacagrimonas</taxon>
    </lineage>
</organism>
<protein>
    <submittedName>
        <fullName evidence="3">Class 3 adenylate cyclase</fullName>
    </submittedName>
</protein>
<dbReference type="InterPro" id="IPR029787">
    <property type="entry name" value="Nucleotide_cyclase"/>
</dbReference>
<dbReference type="EMBL" id="SOBT01000008">
    <property type="protein sequence ID" value="TDU30824.1"/>
    <property type="molecule type" value="Genomic_DNA"/>
</dbReference>
<dbReference type="PANTHER" id="PTHR43081">
    <property type="entry name" value="ADENYLATE CYCLASE, TERMINAL-DIFFERENTIATION SPECIFIC-RELATED"/>
    <property type="match status" value="1"/>
</dbReference>
<feature type="transmembrane region" description="Helical" evidence="1">
    <location>
        <begin position="20"/>
        <end position="42"/>
    </location>
</feature>
<comment type="caution">
    <text evidence="3">The sequence shown here is derived from an EMBL/GenBank/DDBJ whole genome shotgun (WGS) entry which is preliminary data.</text>
</comment>
<evidence type="ECO:0000313" key="3">
    <source>
        <dbReference type="EMBL" id="TDU30824.1"/>
    </source>
</evidence>
<dbReference type="GO" id="GO:0006171">
    <property type="term" value="P:cAMP biosynthetic process"/>
    <property type="evidence" value="ECO:0007669"/>
    <property type="project" value="TreeGrafter"/>
</dbReference>
<dbReference type="Gene3D" id="3.30.70.1230">
    <property type="entry name" value="Nucleotide cyclase"/>
    <property type="match status" value="1"/>
</dbReference>
<dbReference type="CDD" id="cd07302">
    <property type="entry name" value="CHD"/>
    <property type="match status" value="1"/>
</dbReference>
<keyword evidence="1" id="KW-0472">Membrane</keyword>
<feature type="domain" description="Guanylate cyclase" evidence="2">
    <location>
        <begin position="249"/>
        <end position="384"/>
    </location>
</feature>
<keyword evidence="1" id="KW-1133">Transmembrane helix</keyword>
<dbReference type="InterPro" id="IPR001054">
    <property type="entry name" value="A/G_cyclase"/>
</dbReference>
<dbReference type="Pfam" id="PF00211">
    <property type="entry name" value="Guanylate_cyc"/>
    <property type="match status" value="1"/>
</dbReference>
<dbReference type="PANTHER" id="PTHR43081:SF18">
    <property type="entry name" value="BLL7624 PROTEIN"/>
    <property type="match status" value="1"/>
</dbReference>
<dbReference type="PROSITE" id="PS50125">
    <property type="entry name" value="GUANYLATE_CYCLASE_2"/>
    <property type="match status" value="1"/>
</dbReference>
<feature type="transmembrane region" description="Helical" evidence="1">
    <location>
        <begin position="173"/>
        <end position="197"/>
    </location>
</feature>
<dbReference type="SMART" id="SM00044">
    <property type="entry name" value="CYCc"/>
    <property type="match status" value="1"/>
</dbReference>
<dbReference type="GO" id="GO:0035556">
    <property type="term" value="P:intracellular signal transduction"/>
    <property type="evidence" value="ECO:0007669"/>
    <property type="project" value="InterPro"/>
</dbReference>
<evidence type="ECO:0000313" key="4">
    <source>
        <dbReference type="Proteomes" id="UP000295341"/>
    </source>
</evidence>